<sequence length="385" mass="41386">MSRARIGRALMALCGHRARESAELTDSDWRELDALADQHRLRPFLHGRLTRGEIGSAVPAAIAASWQETHRANGIAMLAQRRALLQAGRVLAEEGIAAVALKGSALAWTVWPAPAERIMRDIDLLVGEEEAPAAYAALRRSGWAAPDLPREDLAGMAGSQAHLPPLHSPEGVMCELHAHVWGEAPLPGSTMPLADDAGLLSRAAHDEALGAAIPSAEDMLAHLVVHAACSHLLNVGPMALVDIDLWCTQRSVDWEAFWKRAAEHGFERPAVLIFALVDRWRRPGFLAHSGTPASPDDDLLVEAEMLLVQDLDARKDVSALASAAAGQFGGRIGQHPLDRAERPSGGLGRAGQLAQRAWSLGRSALDGDTRRDALATARLQKWMEG</sequence>
<evidence type="ECO:0000313" key="1">
    <source>
        <dbReference type="EMBL" id="MBY6218965.1"/>
    </source>
</evidence>
<dbReference type="Pfam" id="PF14907">
    <property type="entry name" value="NTP_transf_5"/>
    <property type="match status" value="1"/>
</dbReference>
<dbReference type="RefSeq" id="WP_222405621.1">
    <property type="nucleotide sequence ID" value="NZ_JAHVKP010000001.1"/>
</dbReference>
<comment type="caution">
    <text evidence="1">The sequence shown here is derived from an EMBL/GenBank/DDBJ whole genome shotgun (WGS) entry which is preliminary data.</text>
</comment>
<name>A0A9Q3XEK4_9SPHN</name>
<reference evidence="1" key="1">
    <citation type="submission" date="2021-06" db="EMBL/GenBank/DDBJ databases">
        <title>50 bacteria genomes isolated from Dapeng, Shenzhen, China.</title>
        <authorList>
            <person name="Zheng W."/>
            <person name="Yu S."/>
            <person name="Huang Y."/>
        </authorList>
    </citation>
    <scope>NUCLEOTIDE SEQUENCE</scope>
    <source>
        <strain evidence="1">DP4N28-2</strain>
    </source>
</reference>
<organism evidence="1 2">
    <name type="scientific">Qipengyuania aquimaris</name>
    <dbReference type="NCBI Taxonomy" id="255984"/>
    <lineage>
        <taxon>Bacteria</taxon>
        <taxon>Pseudomonadati</taxon>
        <taxon>Pseudomonadota</taxon>
        <taxon>Alphaproteobacteria</taxon>
        <taxon>Sphingomonadales</taxon>
        <taxon>Erythrobacteraceae</taxon>
        <taxon>Qipengyuania</taxon>
    </lineage>
</organism>
<accession>A0A9Q3XEK4</accession>
<dbReference type="EMBL" id="JAHVKP010000001">
    <property type="protein sequence ID" value="MBY6218965.1"/>
    <property type="molecule type" value="Genomic_DNA"/>
</dbReference>
<gene>
    <name evidence="1" type="ORF">KUV31_11505</name>
</gene>
<proteinExistence type="predicted"/>
<protein>
    <submittedName>
        <fullName evidence="1">Nucleotidyltransferase family protein</fullName>
    </submittedName>
</protein>
<dbReference type="Proteomes" id="UP000824927">
    <property type="component" value="Unassembled WGS sequence"/>
</dbReference>
<evidence type="ECO:0000313" key="2">
    <source>
        <dbReference type="Proteomes" id="UP000824927"/>
    </source>
</evidence>
<dbReference type="AlphaFoldDB" id="A0A9Q3XEK4"/>
<dbReference type="InterPro" id="IPR039498">
    <property type="entry name" value="NTP_transf_5"/>
</dbReference>